<keyword evidence="1" id="KW-0808">Transferase</keyword>
<dbReference type="CDD" id="cd04301">
    <property type="entry name" value="NAT_SF"/>
    <property type="match status" value="1"/>
</dbReference>
<keyword evidence="2" id="KW-0012">Acyltransferase</keyword>
<feature type="domain" description="N-acetyltransferase" evidence="3">
    <location>
        <begin position="4"/>
        <end position="162"/>
    </location>
</feature>
<dbReference type="Pfam" id="PF00583">
    <property type="entry name" value="Acetyltransf_1"/>
    <property type="match status" value="1"/>
</dbReference>
<reference evidence="4 5" key="1">
    <citation type="submission" date="2021-01" db="EMBL/GenBank/DDBJ databases">
        <title>Chryseolinea sp. Jin1 Genome sequencing and assembly.</title>
        <authorList>
            <person name="Kim I."/>
        </authorList>
    </citation>
    <scope>NUCLEOTIDE SEQUENCE [LARGE SCALE GENOMIC DNA]</scope>
    <source>
        <strain evidence="4 5">Jin1</strain>
    </source>
</reference>
<dbReference type="EMBL" id="JAERRB010000001">
    <property type="protein sequence ID" value="MBL0740408.1"/>
    <property type="molecule type" value="Genomic_DNA"/>
</dbReference>
<dbReference type="SUPFAM" id="SSF55729">
    <property type="entry name" value="Acyl-CoA N-acyltransferases (Nat)"/>
    <property type="match status" value="1"/>
</dbReference>
<evidence type="ECO:0000313" key="4">
    <source>
        <dbReference type="EMBL" id="MBL0740408.1"/>
    </source>
</evidence>
<evidence type="ECO:0000256" key="1">
    <source>
        <dbReference type="ARBA" id="ARBA00022679"/>
    </source>
</evidence>
<dbReference type="PANTHER" id="PTHR43072:SF23">
    <property type="entry name" value="UPF0039 PROTEIN C11D3.02C"/>
    <property type="match status" value="1"/>
</dbReference>
<protein>
    <submittedName>
        <fullName evidence="4">N-acetyltransferase</fullName>
    </submittedName>
</protein>
<evidence type="ECO:0000259" key="3">
    <source>
        <dbReference type="PROSITE" id="PS51186"/>
    </source>
</evidence>
<evidence type="ECO:0000313" key="5">
    <source>
        <dbReference type="Proteomes" id="UP000613030"/>
    </source>
</evidence>
<name>A0ABS1KM52_9BACT</name>
<evidence type="ECO:0000256" key="2">
    <source>
        <dbReference type="ARBA" id="ARBA00023315"/>
    </source>
</evidence>
<accession>A0ABS1KM52</accession>
<dbReference type="PROSITE" id="PS51186">
    <property type="entry name" value="GNAT"/>
    <property type="match status" value="1"/>
</dbReference>
<dbReference type="PANTHER" id="PTHR43072">
    <property type="entry name" value="N-ACETYLTRANSFERASE"/>
    <property type="match status" value="1"/>
</dbReference>
<organism evidence="4 5">
    <name type="scientific">Chryseolinea lacunae</name>
    <dbReference type="NCBI Taxonomy" id="2801331"/>
    <lineage>
        <taxon>Bacteria</taxon>
        <taxon>Pseudomonadati</taxon>
        <taxon>Bacteroidota</taxon>
        <taxon>Cytophagia</taxon>
        <taxon>Cytophagales</taxon>
        <taxon>Fulvivirgaceae</taxon>
        <taxon>Chryseolinea</taxon>
    </lineage>
</organism>
<comment type="caution">
    <text evidence="4">The sequence shown here is derived from an EMBL/GenBank/DDBJ whole genome shotgun (WGS) entry which is preliminary data.</text>
</comment>
<dbReference type="Gene3D" id="3.40.630.30">
    <property type="match status" value="1"/>
</dbReference>
<keyword evidence="5" id="KW-1185">Reference proteome</keyword>
<dbReference type="RefSeq" id="WP_202007678.1">
    <property type="nucleotide sequence ID" value="NZ_JAERRB010000001.1"/>
</dbReference>
<dbReference type="Proteomes" id="UP000613030">
    <property type="component" value="Unassembled WGS sequence"/>
</dbReference>
<sequence length="177" mass="20134">MNQQLLRPAVQGDLSAILDVYNDAIVNTTAVYSYRPHTMEMRQAWYDEKIEKGIPVLVMEIDGQVAGFASYGPFRAWPAYKYSVEHSVYVHKNFRQRGVARKLLEALVEQARAREVHTLIAGIDANNTASLHLHAQLGFEEVGHIRQVGYKFGQWLDLKFLQRVLDTPTEPNENPPA</sequence>
<gene>
    <name evidence="4" type="ORF">JI741_04225</name>
</gene>
<dbReference type="InterPro" id="IPR000182">
    <property type="entry name" value="GNAT_dom"/>
</dbReference>
<proteinExistence type="predicted"/>
<dbReference type="InterPro" id="IPR016181">
    <property type="entry name" value="Acyl_CoA_acyltransferase"/>
</dbReference>